<evidence type="ECO:0000313" key="3">
    <source>
        <dbReference type="EMBL" id="CCM43473.1"/>
    </source>
</evidence>
<gene>
    <name evidence="2" type="ORF">BN36_NA76460</name>
    <name evidence="3" type="ORF">BN36_NA76800</name>
</gene>
<sequence>MERRLREGGQCGPVTSAVLHEGGAKTNGASRRGSWVLEKPCRFSGILYSTPPFHTHITCTCDPCLSSLVTPDRTHTHTHRERRIDI</sequence>
<organism evidence="2">
    <name type="scientific">Leishmania guyanensis</name>
    <dbReference type="NCBI Taxonomy" id="5670"/>
    <lineage>
        <taxon>Eukaryota</taxon>
        <taxon>Discoba</taxon>
        <taxon>Euglenozoa</taxon>
        <taxon>Kinetoplastea</taxon>
        <taxon>Metakinetoplastina</taxon>
        <taxon>Trypanosomatida</taxon>
        <taxon>Trypanosomatidae</taxon>
        <taxon>Leishmaniinae</taxon>
        <taxon>Leishmania</taxon>
        <taxon>Leishmania guyanensis species complex</taxon>
    </lineage>
</organism>
<reference evidence="2" key="1">
    <citation type="submission" date="2012-08" db="EMBL/GenBank/DDBJ databases">
        <title>Comparative genomics of metastatic and non-metastatic Leishmania guyanensis provides insights into polygenic factors involved in Leishmania RNA virus infection.</title>
        <authorList>
            <person name="Smith D."/>
            <person name="Hertz-Fowler C."/>
            <person name="Martin R."/>
            <person name="Dickens N."/>
            <person name="Fasel N."/>
            <person name="Falquet L."/>
            <person name="Beverley S."/>
            <person name="Zangger H."/>
            <person name="Calderon-Copete S."/>
            <person name="Mottram J."/>
            <person name="Xenarios I."/>
        </authorList>
    </citation>
    <scope>NUCLEOTIDE SEQUENCE</scope>
    <source>
        <strain evidence="2">MHOM/BR/75/M4147/SSU:IR2SAT-LUC</strain>
    </source>
</reference>
<accession>A0A1E1J963</accession>
<dbReference type="AlphaFoldDB" id="A0A1E1J963"/>
<evidence type="ECO:0000313" key="2">
    <source>
        <dbReference type="EMBL" id="CCM20165.1"/>
    </source>
</evidence>
<name>A0A1E1J963_LEIGU</name>
<dbReference type="EMBL" id="CALQ01001955">
    <property type="protein sequence ID" value="CCM20165.1"/>
    <property type="molecule type" value="Genomic_DNA"/>
</dbReference>
<dbReference type="EMBL" id="CALQ01001963">
    <property type="protein sequence ID" value="CCM43473.1"/>
    <property type="molecule type" value="Genomic_DNA"/>
</dbReference>
<proteinExistence type="predicted"/>
<protein>
    <submittedName>
        <fullName evidence="2">Uncharacterized protein</fullName>
    </submittedName>
</protein>
<evidence type="ECO:0000256" key="1">
    <source>
        <dbReference type="SAM" id="MobiDB-lite"/>
    </source>
</evidence>
<feature type="region of interest" description="Disordered" evidence="1">
    <location>
        <begin position="1"/>
        <end position="31"/>
    </location>
</feature>